<dbReference type="AlphaFoldDB" id="A0A0P0RJC4"/>
<proteinExistence type="predicted"/>
<reference evidence="1 2" key="1">
    <citation type="journal article" date="2014" name="Genome Announc.">
        <title>Draft Genome Sequence of the Haloacid-Degrading Burkholderia caribensis Strain MBA4.</title>
        <authorList>
            <person name="Pan Y."/>
            <person name="Kong K.F."/>
            <person name="Tsang J.S."/>
        </authorList>
    </citation>
    <scope>NUCLEOTIDE SEQUENCE [LARGE SCALE GENOMIC DNA]</scope>
    <source>
        <strain evidence="1 2">MBA4</strain>
    </source>
</reference>
<name>A0A0P0RJC4_9BURK</name>
<keyword evidence="1" id="KW-0067">ATP-binding</keyword>
<keyword evidence="1" id="KW-0547">Nucleotide-binding</keyword>
<keyword evidence="1" id="KW-0347">Helicase</keyword>
<protein>
    <submittedName>
        <fullName evidence="1">Pre-mrna-splicing factor atp-dependent rna helicase prp16</fullName>
    </submittedName>
</protein>
<evidence type="ECO:0000313" key="2">
    <source>
        <dbReference type="Proteomes" id="UP000019146"/>
    </source>
</evidence>
<dbReference type="Proteomes" id="UP000019146">
    <property type="component" value="Chromosome 2"/>
</dbReference>
<gene>
    <name evidence="1" type="ORF">K788_0009207</name>
</gene>
<keyword evidence="1" id="KW-0378">Hydrolase</keyword>
<dbReference type="GO" id="GO:0004386">
    <property type="term" value="F:helicase activity"/>
    <property type="evidence" value="ECO:0007669"/>
    <property type="project" value="UniProtKB-KW"/>
</dbReference>
<dbReference type="EMBL" id="CP012747">
    <property type="protein sequence ID" value="ALL68760.1"/>
    <property type="molecule type" value="Genomic_DNA"/>
</dbReference>
<organism evidence="1 2">
    <name type="scientific">Paraburkholderia caribensis MBA4</name>
    <dbReference type="NCBI Taxonomy" id="1323664"/>
    <lineage>
        <taxon>Bacteria</taxon>
        <taxon>Pseudomonadati</taxon>
        <taxon>Pseudomonadota</taxon>
        <taxon>Betaproteobacteria</taxon>
        <taxon>Burkholderiales</taxon>
        <taxon>Burkholderiaceae</taxon>
        <taxon>Paraburkholderia</taxon>
    </lineage>
</organism>
<dbReference type="KEGG" id="bcai:K788_0009207"/>
<accession>A0A0P0RJC4</accession>
<evidence type="ECO:0000313" key="1">
    <source>
        <dbReference type="EMBL" id="ALL68760.1"/>
    </source>
</evidence>
<sequence>MGEKYLFRYLFRCLFGYLFRARLVRVPGSPCSRAGLALHSKRFRRIPSFFVASASALIHRAVPTAEGNATCPLQWICVRSSCKV</sequence>